<dbReference type="PANTHER" id="PTHR46825">
    <property type="entry name" value="D-ALANYL-D-ALANINE-CARBOXYPEPTIDASE/ENDOPEPTIDASE AMPH"/>
    <property type="match status" value="1"/>
</dbReference>
<dbReference type="InterPro" id="IPR050491">
    <property type="entry name" value="AmpC-like"/>
</dbReference>
<dbReference type="GO" id="GO:0016787">
    <property type="term" value="F:hydrolase activity"/>
    <property type="evidence" value="ECO:0007669"/>
    <property type="project" value="UniProtKB-KW"/>
</dbReference>
<dbReference type="Proteomes" id="UP001266357">
    <property type="component" value="Unassembled WGS sequence"/>
</dbReference>
<comment type="caution">
    <text evidence="2">The sequence shown here is derived from an EMBL/GenBank/DDBJ whole genome shotgun (WGS) entry which is preliminary data.</text>
</comment>
<sequence>MNKASYLLAFAASISLTSYSVSGTKSEATLRAASVCFSTNSSADIKAQFENGIVSKTLFTNKEESLSSIEERLEDLNIPSLSLAVMNDGVIEWSAIYKSPSNKALIDCNTRYQVASLSKPVTVMAAIRMQSNGHIDLNENIENYLKSYKLPKGKQTKSAPITIKNTLDHSSGINSGGFLGYEQGSPIPSDIEILQGSKHSNSAPLSVVSKPGVQLAYSGTAYTLAQVALKDIFKKDFSSIMDKWILTPLGMENSSYRSPDISSINQPDSKIQEISIAKGHDSNGKEIEGGWRVHPELAAAGMWSNANDMATFMLEIYKGYQGKSTLFSQSEIKQMLENEKDGHVYGFILNHEGDDITLTHFGGNVGYRAGMTISLTTGDGLVYLLNSDNGAALGNQLMMTASKLYDWSSFKQIIKTKREAKIEILKSLVGNYLWNEQLALSISYEDEHQQISLHFPNGDQYKLTPIKGVGKSFIHQDTATLVSFNSWDKETEFTVYGQLAVRMK</sequence>
<dbReference type="InterPro" id="IPR012338">
    <property type="entry name" value="Beta-lactam/transpept-like"/>
</dbReference>
<evidence type="ECO:0000259" key="1">
    <source>
        <dbReference type="Pfam" id="PF00144"/>
    </source>
</evidence>
<keyword evidence="2" id="KW-0378">Hydrolase</keyword>
<accession>A0ABU3A3Y1</accession>
<dbReference type="SUPFAM" id="SSF56601">
    <property type="entry name" value="beta-lactamase/transpeptidase-like"/>
    <property type="match status" value="1"/>
</dbReference>
<keyword evidence="3" id="KW-1185">Reference proteome</keyword>
<organism evidence="2 3">
    <name type="scientific">Thalassotalea castellviae</name>
    <dbReference type="NCBI Taxonomy" id="3075612"/>
    <lineage>
        <taxon>Bacteria</taxon>
        <taxon>Pseudomonadati</taxon>
        <taxon>Pseudomonadota</taxon>
        <taxon>Gammaproteobacteria</taxon>
        <taxon>Alteromonadales</taxon>
        <taxon>Colwelliaceae</taxon>
        <taxon>Thalassotalea</taxon>
    </lineage>
</organism>
<gene>
    <name evidence="2" type="ORF">RM573_14875</name>
</gene>
<protein>
    <submittedName>
        <fullName evidence="2">Serine hydrolase domain-containing protein</fullName>
        <ecNumber evidence="2">3.1.1.103</ecNumber>
    </submittedName>
</protein>
<dbReference type="InterPro" id="IPR001466">
    <property type="entry name" value="Beta-lactam-related"/>
</dbReference>
<evidence type="ECO:0000313" key="3">
    <source>
        <dbReference type="Proteomes" id="UP001266357"/>
    </source>
</evidence>
<proteinExistence type="predicted"/>
<feature type="domain" description="Beta-lactamase-related" evidence="1">
    <location>
        <begin position="69"/>
        <end position="391"/>
    </location>
</feature>
<evidence type="ECO:0000313" key="2">
    <source>
        <dbReference type="EMBL" id="MDT0604884.1"/>
    </source>
</evidence>
<name>A0ABU3A3Y1_9GAMM</name>
<reference evidence="2 3" key="1">
    <citation type="submission" date="2023-09" db="EMBL/GenBank/DDBJ databases">
        <authorList>
            <person name="Rey-Velasco X."/>
        </authorList>
    </citation>
    <scope>NUCLEOTIDE SEQUENCE [LARGE SCALE GENOMIC DNA]</scope>
    <source>
        <strain evidence="2 3">W431</strain>
    </source>
</reference>
<dbReference type="Gene3D" id="3.40.710.10">
    <property type="entry name" value="DD-peptidase/beta-lactamase superfamily"/>
    <property type="match status" value="1"/>
</dbReference>
<dbReference type="Pfam" id="PF00144">
    <property type="entry name" value="Beta-lactamase"/>
    <property type="match status" value="1"/>
</dbReference>
<dbReference type="RefSeq" id="WP_311583791.1">
    <property type="nucleotide sequence ID" value="NZ_JAVRIF010000009.1"/>
</dbReference>
<dbReference type="EC" id="3.1.1.103" evidence="2"/>
<dbReference type="EMBL" id="JAVRIF010000009">
    <property type="protein sequence ID" value="MDT0604884.1"/>
    <property type="molecule type" value="Genomic_DNA"/>
</dbReference>
<dbReference type="PANTHER" id="PTHR46825:SF12">
    <property type="entry name" value="PENICILLIN-BINDING PROTEIN 4"/>
    <property type="match status" value="1"/>
</dbReference>